<evidence type="ECO:0000313" key="7">
    <source>
        <dbReference type="EMBL" id="VAW60063.1"/>
    </source>
</evidence>
<proteinExistence type="predicted"/>
<name>A0A3B0X6P8_9ZZZZ</name>
<evidence type="ECO:0000256" key="5">
    <source>
        <dbReference type="SAM" id="Phobius"/>
    </source>
</evidence>
<keyword evidence="4 5" id="KW-0472">Membrane</keyword>
<feature type="transmembrane region" description="Helical" evidence="5">
    <location>
        <begin position="137"/>
        <end position="158"/>
    </location>
</feature>
<dbReference type="EMBL" id="UOFH01000120">
    <property type="protein sequence ID" value="VAW60063.1"/>
    <property type="molecule type" value="Genomic_DNA"/>
</dbReference>
<organism evidence="7">
    <name type="scientific">hydrothermal vent metagenome</name>
    <dbReference type="NCBI Taxonomy" id="652676"/>
    <lineage>
        <taxon>unclassified sequences</taxon>
        <taxon>metagenomes</taxon>
        <taxon>ecological metagenomes</taxon>
    </lineage>
</organism>
<dbReference type="InterPro" id="IPR006977">
    <property type="entry name" value="Yip1_dom"/>
</dbReference>
<dbReference type="AlphaFoldDB" id="A0A3B0X6P8"/>
<evidence type="ECO:0000256" key="3">
    <source>
        <dbReference type="ARBA" id="ARBA00022989"/>
    </source>
</evidence>
<evidence type="ECO:0000259" key="6">
    <source>
        <dbReference type="Pfam" id="PF04893"/>
    </source>
</evidence>
<feature type="transmembrane region" description="Helical" evidence="5">
    <location>
        <begin position="30"/>
        <end position="57"/>
    </location>
</feature>
<feature type="transmembrane region" description="Helical" evidence="5">
    <location>
        <begin position="111"/>
        <end position="130"/>
    </location>
</feature>
<reference evidence="7" key="1">
    <citation type="submission" date="2018-06" db="EMBL/GenBank/DDBJ databases">
        <authorList>
            <person name="Zhirakovskaya E."/>
        </authorList>
    </citation>
    <scope>NUCLEOTIDE SEQUENCE</scope>
</reference>
<gene>
    <name evidence="7" type="ORF">MNBD_GAMMA08-2880</name>
</gene>
<evidence type="ECO:0000256" key="1">
    <source>
        <dbReference type="ARBA" id="ARBA00004141"/>
    </source>
</evidence>
<accession>A0A3B0X6P8</accession>
<comment type="subcellular location">
    <subcellularLocation>
        <location evidence="1">Membrane</location>
        <topology evidence="1">Multi-pass membrane protein</topology>
    </subcellularLocation>
</comment>
<dbReference type="Pfam" id="PF04893">
    <property type="entry name" value="Yip1"/>
    <property type="match status" value="1"/>
</dbReference>
<feature type="transmembrane region" description="Helical" evidence="5">
    <location>
        <begin position="164"/>
        <end position="189"/>
    </location>
</feature>
<keyword evidence="2 5" id="KW-0812">Transmembrane</keyword>
<sequence>MLVKHFSHIFYEPKQSLKDADREPAKITDIVLNIAFLSLIPTVCGYIATVYIGWDLGIGEPFTMAQDKAAVIALAAFLALNAGVYAIGYSICWLSKTFDVEPNPLHCTELAVFTSLPLFALGFIALYPVLYIDVIAGIFAIAAAIYLLYIGVPIFMHIPEDEGFVYSTWVVTIGLVMLVVFLGASVFLITAMSA</sequence>
<dbReference type="GO" id="GO:0016020">
    <property type="term" value="C:membrane"/>
    <property type="evidence" value="ECO:0007669"/>
    <property type="project" value="UniProtKB-SubCell"/>
</dbReference>
<evidence type="ECO:0000256" key="2">
    <source>
        <dbReference type="ARBA" id="ARBA00022692"/>
    </source>
</evidence>
<protein>
    <recommendedName>
        <fullName evidence="6">Yip1 domain-containing protein</fullName>
    </recommendedName>
</protein>
<keyword evidence="3 5" id="KW-1133">Transmembrane helix</keyword>
<feature type="domain" description="Yip1" evidence="6">
    <location>
        <begin position="10"/>
        <end position="180"/>
    </location>
</feature>
<feature type="transmembrane region" description="Helical" evidence="5">
    <location>
        <begin position="69"/>
        <end position="91"/>
    </location>
</feature>
<evidence type="ECO:0000256" key="4">
    <source>
        <dbReference type="ARBA" id="ARBA00023136"/>
    </source>
</evidence>